<dbReference type="InterPro" id="IPR032710">
    <property type="entry name" value="NTF2-like_dom_sf"/>
</dbReference>
<dbReference type="AlphaFoldDB" id="A0A1I1YB09"/>
<dbReference type="EMBL" id="FOND01000002">
    <property type="protein sequence ID" value="SFE16741.1"/>
    <property type="molecule type" value="Genomic_DNA"/>
</dbReference>
<evidence type="ECO:0000259" key="1">
    <source>
        <dbReference type="Pfam" id="PF12680"/>
    </source>
</evidence>
<dbReference type="OrthoDB" id="1163083at2"/>
<keyword evidence="3" id="KW-1185">Reference proteome</keyword>
<reference evidence="3" key="1">
    <citation type="submission" date="2016-10" db="EMBL/GenBank/DDBJ databases">
        <authorList>
            <person name="Varghese N."/>
            <person name="Submissions S."/>
        </authorList>
    </citation>
    <scope>NUCLEOTIDE SEQUENCE [LARGE SCALE GENOMIC DNA]</scope>
    <source>
        <strain evidence="3">DSM 46838</strain>
    </source>
</reference>
<dbReference type="Proteomes" id="UP000198589">
    <property type="component" value="Unassembled WGS sequence"/>
</dbReference>
<dbReference type="Gene3D" id="3.10.450.50">
    <property type="match status" value="1"/>
</dbReference>
<feature type="domain" description="SnoaL-like" evidence="1">
    <location>
        <begin position="12"/>
        <end position="109"/>
    </location>
</feature>
<dbReference type="STRING" id="1798228.SAMN05216574_102313"/>
<proteinExistence type="predicted"/>
<evidence type="ECO:0000313" key="3">
    <source>
        <dbReference type="Proteomes" id="UP000198589"/>
    </source>
</evidence>
<gene>
    <name evidence="2" type="ORF">SAMN05216574_102313</name>
</gene>
<protein>
    <submittedName>
        <fullName evidence="2">SnoaL-like domain-containing protein</fullName>
    </submittedName>
</protein>
<name>A0A1I1YB09_9ACTN</name>
<dbReference type="InterPro" id="IPR037401">
    <property type="entry name" value="SnoaL-like"/>
</dbReference>
<evidence type="ECO:0000313" key="2">
    <source>
        <dbReference type="EMBL" id="SFE16741.1"/>
    </source>
</evidence>
<dbReference type="Pfam" id="PF12680">
    <property type="entry name" value="SnoaL_2"/>
    <property type="match status" value="1"/>
</dbReference>
<organism evidence="2 3">
    <name type="scientific">Blastococcus tunisiensis</name>
    <dbReference type="NCBI Taxonomy" id="1798228"/>
    <lineage>
        <taxon>Bacteria</taxon>
        <taxon>Bacillati</taxon>
        <taxon>Actinomycetota</taxon>
        <taxon>Actinomycetes</taxon>
        <taxon>Geodermatophilales</taxon>
        <taxon>Geodermatophilaceae</taxon>
        <taxon>Blastococcus</taxon>
    </lineage>
</organism>
<dbReference type="SUPFAM" id="SSF54427">
    <property type="entry name" value="NTF2-like"/>
    <property type="match status" value="1"/>
</dbReference>
<dbReference type="RefSeq" id="WP_092195468.1">
    <property type="nucleotide sequence ID" value="NZ_FOND01000002.1"/>
</dbReference>
<sequence>MIDDVVARWHRYMRGDLPGGLADLLADEVVFYSPVVYTPQRGKEITTRYLEAAAASLAGDTGGGDGAFRYTKQVLAGDTAVLEFETSVHGKYVNGVDVIRCDDDGRIVEFRVMMRPLQAIQAVHEEMGRRLTAGT</sequence>
<accession>A0A1I1YB09</accession>